<dbReference type="CDD" id="cd04497">
    <property type="entry name" value="hPOT1_OB1_like"/>
    <property type="match status" value="1"/>
</dbReference>
<feature type="compositionally biased region" description="Basic and acidic residues" evidence="1">
    <location>
        <begin position="653"/>
        <end position="662"/>
    </location>
</feature>
<evidence type="ECO:0000259" key="2">
    <source>
        <dbReference type="SMART" id="SM00976"/>
    </source>
</evidence>
<evidence type="ECO:0000256" key="1">
    <source>
        <dbReference type="SAM" id="MobiDB-lite"/>
    </source>
</evidence>
<keyword evidence="4" id="KW-1185">Reference proteome</keyword>
<feature type="compositionally biased region" description="Polar residues" evidence="1">
    <location>
        <begin position="397"/>
        <end position="408"/>
    </location>
</feature>
<sequence length="1269" mass="140329">MDATDSTALALPTLTRIPIAQLSPTLEQLEEKCILATVSLVWPYSSSTKSLSLSLAEPDFRLRRSNGQVKATFHGRIAEKVAESHVGIGDTVRLALKDAGFVGNDAATQTPGRNVAWDLQFDNGVSLEINLSSKNLSTVIIEQSPRLPHDTEKQLPSTPRVISIHPTSDTAHRTEPWSSPAFARIGQSPFKAARDSAFDPFTDEDGSIPGKGRKRPRYSFQRDEWRIENTSTNSQEDEPEDLENEWEKELEDEMNTEEDAQTTPKAPHNNDASLLDNPASVDQENAGSLLQDCSSVFVKPSLDIAGSLFGRRAPQINNEPTEQIETGLQGHLGSAPHLPTDTPHTFRSSTLNKHRLFNPLLLGQKRGLFLWCRAPWLTFHPPSQPLATIAPVEQLESTQHDQFLSSPLSLGDHDQESLAERETEDHLTEQNHEQPAQSTEFFNSPTFQKPLVFNEPESVAESVDRHTEGIGRAEEAPDDGMGFWHEEPASGSESKRSDIEDIEGSPAQTDHALGDAMVNAARVVVEMEPAEDEIEEHAPKAIESEDEIVEAALPVEDHPTSPSHSGKSNDDEEEVLYNEDDEDEDAEDSVGEDVDEEEYGYEDEYSSDEDPQTAQLPRPHLSQPEIIVLDSDSEDELASDQPASTPLQPTQRESSHNRESYTESRVANFAKEEEGLEGVEGEEEEEEEEEEYESDSDAVEDRYHGEDNEQIHDSDMDDESSVDESLHARYVQQHSSREHSIDEESVEEEHDEEEEEIDTEEPQASQQDSNPREKPGAVIDLDSDAQEPEEEFDEEPEEQSDYESNQESEKEAGKDQQTSRMILGSSGRFMGSLDGANDRDLLRSPMNAEVNEDVAENEEENEVKNQGEEQTDGPEEDNVSQPQLQLSGTKDKLVNGESPGDTENLLPISGSGRQAHPSQEKTEVSLSRAKSEQPLGLKISSASDLENFGPKDEARLDKGLVSPENAAPRSLTDTLYTRQQDGKDDVNVAVSTTENGQVDHHITKILNQSKSPETPKVTITKPPVPDRNAHGLRSKLSYFAPLAALVDHYNALVDTISIIHEATPISKGSSGSRDYFVTVQLTDPSMAGTTLQAQIFRRTKSAMPSLAEGNAVLLRDFKVRSYDHSIMLISVESSSWAIFDGSAPEAHMSGPPVEYGSQERAYASGLRRWYTEVGASHVADNQLQASIERDSMDRGVTPSDVAISEAGSFESAVRGDSTSSSRGTKRTRRRDRRVTIHELRDGTRYTEVGSPGSRESIHELRDGTVYADL</sequence>
<proteinExistence type="predicted"/>
<organism evidence="3 4">
    <name type="scientific">Penicillium atrosanguineum</name>
    <dbReference type="NCBI Taxonomy" id="1132637"/>
    <lineage>
        <taxon>Eukaryota</taxon>
        <taxon>Fungi</taxon>
        <taxon>Dikarya</taxon>
        <taxon>Ascomycota</taxon>
        <taxon>Pezizomycotina</taxon>
        <taxon>Eurotiomycetes</taxon>
        <taxon>Eurotiomycetidae</taxon>
        <taxon>Eurotiales</taxon>
        <taxon>Aspergillaceae</taxon>
        <taxon>Penicillium</taxon>
    </lineage>
</organism>
<feature type="region of interest" description="Disordered" evidence="1">
    <location>
        <begin position="193"/>
        <end position="278"/>
    </location>
</feature>
<dbReference type="GO" id="GO:0000723">
    <property type="term" value="P:telomere maintenance"/>
    <property type="evidence" value="ECO:0007669"/>
    <property type="project" value="InterPro"/>
</dbReference>
<feature type="compositionally biased region" description="Acidic residues" evidence="1">
    <location>
        <begin position="674"/>
        <end position="698"/>
    </location>
</feature>
<feature type="region of interest" description="Disordered" evidence="1">
    <location>
        <begin position="1206"/>
        <end position="1232"/>
    </location>
</feature>
<dbReference type="Pfam" id="PF02765">
    <property type="entry name" value="POT1"/>
    <property type="match status" value="1"/>
</dbReference>
<feature type="compositionally biased region" description="Acidic residues" evidence="1">
    <location>
        <begin position="235"/>
        <end position="260"/>
    </location>
</feature>
<feature type="domain" description="Telomeric single stranded DNA binding POT1/Cdc13" evidence="2">
    <location>
        <begin position="1039"/>
        <end position="1171"/>
    </location>
</feature>
<feature type="compositionally biased region" description="Acidic residues" evidence="1">
    <location>
        <begin position="850"/>
        <end position="861"/>
    </location>
</feature>
<dbReference type="AlphaFoldDB" id="A0A9W9U836"/>
<accession>A0A9W9U836</accession>
<dbReference type="GO" id="GO:0000781">
    <property type="term" value="C:chromosome, telomeric region"/>
    <property type="evidence" value="ECO:0007669"/>
    <property type="project" value="InterPro"/>
</dbReference>
<dbReference type="EMBL" id="JAPZBO010000002">
    <property type="protein sequence ID" value="KAJ5323702.1"/>
    <property type="molecule type" value="Genomic_DNA"/>
</dbReference>
<feature type="compositionally biased region" description="Acidic residues" evidence="1">
    <location>
        <begin position="869"/>
        <end position="878"/>
    </location>
</feature>
<feature type="compositionally biased region" description="Basic and acidic residues" evidence="1">
    <location>
        <begin position="484"/>
        <end position="499"/>
    </location>
</feature>
<evidence type="ECO:0000313" key="4">
    <source>
        <dbReference type="Proteomes" id="UP001147746"/>
    </source>
</evidence>
<comment type="caution">
    <text evidence="3">The sequence shown here is derived from an EMBL/GenBank/DDBJ whole genome shotgun (WGS) entry which is preliminary data.</text>
</comment>
<feature type="region of interest" description="Disordered" evidence="1">
    <location>
        <begin position="161"/>
        <end position="181"/>
    </location>
</feature>
<dbReference type="Gene3D" id="2.40.50.140">
    <property type="entry name" value="Nucleic acid-binding proteins"/>
    <property type="match status" value="1"/>
</dbReference>
<dbReference type="SUPFAM" id="SSF50249">
    <property type="entry name" value="Nucleic acid-binding proteins"/>
    <property type="match status" value="1"/>
</dbReference>
<feature type="region of interest" description="Disordered" evidence="1">
    <location>
        <begin position="527"/>
        <end position="955"/>
    </location>
</feature>
<feature type="compositionally biased region" description="Acidic residues" evidence="1">
    <location>
        <begin position="743"/>
        <end position="761"/>
    </location>
</feature>
<feature type="compositionally biased region" description="Basic residues" evidence="1">
    <location>
        <begin position="1223"/>
        <end position="1232"/>
    </location>
</feature>
<dbReference type="SMART" id="SM00976">
    <property type="entry name" value="Telo_bind"/>
    <property type="match status" value="1"/>
</dbReference>
<feature type="compositionally biased region" description="Basic and acidic residues" evidence="1">
    <location>
        <begin position="699"/>
        <end position="714"/>
    </location>
</feature>
<feature type="compositionally biased region" description="Polar residues" evidence="1">
    <location>
        <begin position="641"/>
        <end position="652"/>
    </location>
</feature>
<reference evidence="3" key="2">
    <citation type="journal article" date="2023" name="IMA Fungus">
        <title>Comparative genomic study of the Penicillium genus elucidates a diverse pangenome and 15 lateral gene transfer events.</title>
        <authorList>
            <person name="Petersen C."/>
            <person name="Sorensen T."/>
            <person name="Nielsen M.R."/>
            <person name="Sondergaard T.E."/>
            <person name="Sorensen J.L."/>
            <person name="Fitzpatrick D.A."/>
            <person name="Frisvad J.C."/>
            <person name="Nielsen K.L."/>
        </authorList>
    </citation>
    <scope>NUCLEOTIDE SEQUENCE</scope>
    <source>
        <strain evidence="3">IBT 21472</strain>
    </source>
</reference>
<feature type="region of interest" description="Disordered" evidence="1">
    <location>
        <begin position="457"/>
        <end position="515"/>
    </location>
</feature>
<gene>
    <name evidence="3" type="ORF">N7476_002302</name>
</gene>
<dbReference type="Proteomes" id="UP001147746">
    <property type="component" value="Unassembled WGS sequence"/>
</dbReference>
<feature type="compositionally biased region" description="Acidic residues" evidence="1">
    <location>
        <begin position="781"/>
        <end position="806"/>
    </location>
</feature>
<feature type="compositionally biased region" description="Basic and acidic residues" evidence="1">
    <location>
        <begin position="462"/>
        <end position="475"/>
    </location>
</feature>
<dbReference type="InterPro" id="IPR012340">
    <property type="entry name" value="NA-bd_OB-fold"/>
</dbReference>
<evidence type="ECO:0000313" key="3">
    <source>
        <dbReference type="EMBL" id="KAJ5323702.1"/>
    </source>
</evidence>
<dbReference type="InterPro" id="IPR011564">
    <property type="entry name" value="Telomer_end-bd_POT1/Cdc13"/>
</dbReference>
<dbReference type="GO" id="GO:0003677">
    <property type="term" value="F:DNA binding"/>
    <property type="evidence" value="ECO:0007669"/>
    <property type="project" value="InterPro"/>
</dbReference>
<reference evidence="3" key="1">
    <citation type="submission" date="2022-12" db="EMBL/GenBank/DDBJ databases">
        <authorList>
            <person name="Petersen C."/>
        </authorList>
    </citation>
    <scope>NUCLEOTIDE SEQUENCE</scope>
    <source>
        <strain evidence="3">IBT 21472</strain>
    </source>
</reference>
<feature type="region of interest" description="Disordered" evidence="1">
    <location>
        <begin position="397"/>
        <end position="439"/>
    </location>
</feature>
<protein>
    <submittedName>
        <fullName evidence="3">Telomere end binding protein</fullName>
    </submittedName>
</protein>
<feature type="compositionally biased region" description="Basic and acidic residues" evidence="1">
    <location>
        <begin position="411"/>
        <end position="432"/>
    </location>
</feature>
<feature type="compositionally biased region" description="Acidic residues" evidence="1">
    <location>
        <begin position="570"/>
        <end position="611"/>
    </location>
</feature>
<name>A0A9W9U836_9EURO</name>
<feature type="compositionally biased region" description="Polar residues" evidence="1">
    <location>
        <begin position="879"/>
        <end position="888"/>
    </location>
</feature>